<dbReference type="GeneID" id="102808311"/>
<gene>
    <name evidence="3" type="primary">LOC102808311</name>
</gene>
<feature type="coiled-coil region" evidence="1">
    <location>
        <begin position="56"/>
        <end position="122"/>
    </location>
</feature>
<evidence type="ECO:0000313" key="3">
    <source>
        <dbReference type="RefSeq" id="XP_006820139.1"/>
    </source>
</evidence>
<dbReference type="RefSeq" id="XP_006820139.1">
    <property type="nucleotide sequence ID" value="XM_006820076.1"/>
</dbReference>
<evidence type="ECO:0000256" key="1">
    <source>
        <dbReference type="SAM" id="Coils"/>
    </source>
</evidence>
<accession>A0ABM0MJE8</accession>
<keyword evidence="1" id="KW-0175">Coiled coil</keyword>
<evidence type="ECO:0000313" key="2">
    <source>
        <dbReference type="Proteomes" id="UP000694865"/>
    </source>
</evidence>
<sequence length="143" mass="17382">MDISSWGYLTPDKRGGDDSEFFSVEFLTAESKRKLDFSYEDSRYTHMTQKEYLNIIQSQEKTINHLQSELKKRIAEERDKSMQMYFQLTKEIEEYRKANEYLKNELKQKRKIEETKKEKENAPINVTRKYPRRVRKTVTRYGF</sequence>
<name>A0ABM0MJE8_SACKO</name>
<dbReference type="Proteomes" id="UP000694865">
    <property type="component" value="Unplaced"/>
</dbReference>
<reference evidence="3" key="1">
    <citation type="submission" date="2025-08" db="UniProtKB">
        <authorList>
            <consortium name="RefSeq"/>
        </authorList>
    </citation>
    <scope>IDENTIFICATION</scope>
    <source>
        <tissue evidence="3">Testes</tissue>
    </source>
</reference>
<keyword evidence="2" id="KW-1185">Reference proteome</keyword>
<protein>
    <submittedName>
        <fullName evidence="3">MADS-box transcription factor 18-like</fullName>
    </submittedName>
</protein>
<proteinExistence type="predicted"/>
<organism evidence="2 3">
    <name type="scientific">Saccoglossus kowalevskii</name>
    <name type="common">Acorn worm</name>
    <dbReference type="NCBI Taxonomy" id="10224"/>
    <lineage>
        <taxon>Eukaryota</taxon>
        <taxon>Metazoa</taxon>
        <taxon>Hemichordata</taxon>
        <taxon>Enteropneusta</taxon>
        <taxon>Harrimaniidae</taxon>
        <taxon>Saccoglossus</taxon>
    </lineage>
</organism>